<organism evidence="2 3">
    <name type="scientific">Streptomyces xiangluensis</name>
    <dbReference type="NCBI Taxonomy" id="2665720"/>
    <lineage>
        <taxon>Bacteria</taxon>
        <taxon>Bacillati</taxon>
        <taxon>Actinomycetota</taxon>
        <taxon>Actinomycetes</taxon>
        <taxon>Kitasatosporales</taxon>
        <taxon>Streptomycetaceae</taxon>
        <taxon>Streptomyces</taxon>
    </lineage>
</organism>
<dbReference type="Proteomes" id="UP001596012">
    <property type="component" value="Unassembled WGS sequence"/>
</dbReference>
<evidence type="ECO:0000313" key="2">
    <source>
        <dbReference type="EMBL" id="MFC4472468.1"/>
    </source>
</evidence>
<protein>
    <recommendedName>
        <fullName evidence="4">Transposase</fullName>
    </recommendedName>
</protein>
<dbReference type="RefSeq" id="WP_386356323.1">
    <property type="nucleotide sequence ID" value="NZ_JBHSFG010000120.1"/>
</dbReference>
<feature type="region of interest" description="Disordered" evidence="1">
    <location>
        <begin position="93"/>
        <end position="113"/>
    </location>
</feature>
<gene>
    <name evidence="2" type="ORF">ACFPH6_49790</name>
</gene>
<accession>A0ABV8Z4T2</accession>
<comment type="caution">
    <text evidence="2">The sequence shown here is derived from an EMBL/GenBank/DDBJ whole genome shotgun (WGS) entry which is preliminary data.</text>
</comment>
<evidence type="ECO:0000256" key="1">
    <source>
        <dbReference type="SAM" id="MobiDB-lite"/>
    </source>
</evidence>
<proteinExistence type="predicted"/>
<evidence type="ECO:0008006" key="4">
    <source>
        <dbReference type="Google" id="ProtNLM"/>
    </source>
</evidence>
<dbReference type="EMBL" id="JBHSFG010000120">
    <property type="protein sequence ID" value="MFC4472468.1"/>
    <property type="molecule type" value="Genomic_DNA"/>
</dbReference>
<name>A0ABV8Z4T2_9ACTN</name>
<evidence type="ECO:0000313" key="3">
    <source>
        <dbReference type="Proteomes" id="UP001596012"/>
    </source>
</evidence>
<keyword evidence="3" id="KW-1185">Reference proteome</keyword>
<sequence length="113" mass="12696">MPEQRVVEPVQRLARLRLDEVAHVVPAVASPKCGSYEPNVFRKAYLPYQSSPRLRGPRSAMLEEVVAVRLSEGGIDQHLFPVAGRGRLYSRPVHDQHLYPHTHHGSVGQGNER</sequence>
<reference evidence="3" key="1">
    <citation type="journal article" date="2019" name="Int. J. Syst. Evol. Microbiol.">
        <title>The Global Catalogue of Microorganisms (GCM) 10K type strain sequencing project: providing services to taxonomists for standard genome sequencing and annotation.</title>
        <authorList>
            <consortium name="The Broad Institute Genomics Platform"/>
            <consortium name="The Broad Institute Genome Sequencing Center for Infectious Disease"/>
            <person name="Wu L."/>
            <person name="Ma J."/>
        </authorList>
    </citation>
    <scope>NUCLEOTIDE SEQUENCE [LARGE SCALE GENOMIC DNA]</scope>
    <source>
        <strain evidence="3">DT43</strain>
    </source>
</reference>